<evidence type="ECO:0000313" key="2">
    <source>
        <dbReference type="Proteomes" id="UP000245977"/>
    </source>
</evidence>
<keyword evidence="2" id="KW-1185">Reference proteome</keyword>
<dbReference type="RefSeq" id="WP_065992794.1">
    <property type="nucleotide sequence ID" value="NZ_CP029397.2"/>
</dbReference>
<organism evidence="1 2">
    <name type="scientific">Acinetobacter defluvii</name>
    <dbReference type="NCBI Taxonomy" id="1871111"/>
    <lineage>
        <taxon>Bacteria</taxon>
        <taxon>Pseudomonadati</taxon>
        <taxon>Pseudomonadota</taxon>
        <taxon>Gammaproteobacteria</taxon>
        <taxon>Moraxellales</taxon>
        <taxon>Moraxellaceae</taxon>
        <taxon>Acinetobacter</taxon>
    </lineage>
</organism>
<dbReference type="OrthoDB" id="6690258at2"/>
<name>A0A2S2FE26_9GAMM</name>
<dbReference type="AlphaFoldDB" id="A0A2S2FE26"/>
<dbReference type="STRING" id="1871111.GCA_001704615_01433"/>
<accession>A0A2S2FE26</accession>
<evidence type="ECO:0000313" key="1">
    <source>
        <dbReference type="EMBL" id="AWL29223.1"/>
    </source>
</evidence>
<proteinExistence type="predicted"/>
<sequence>MTKTQIKAIGLNASRQLNAVSKDVYNRDLVTALNHEQLKAVSVFLNDLYGVLDTFYERNLKSCFTEAMEYTELVKKRIDALAEYIRPTRLKTTHISPKTIVQMLDTEQQAMHHLSTLLDNIKVGEKA</sequence>
<gene>
    <name evidence="1" type="ORF">DJ533_11925</name>
</gene>
<dbReference type="KEGG" id="adv:DJ533_11925"/>
<dbReference type="EMBL" id="CP029397">
    <property type="protein sequence ID" value="AWL29223.1"/>
    <property type="molecule type" value="Genomic_DNA"/>
</dbReference>
<reference evidence="1" key="1">
    <citation type="submission" date="2019-08" db="EMBL/GenBank/DDBJ databases">
        <title>The complete genome of Acinetobacter defluvii strain WCHAD010030.</title>
        <authorList>
            <person name="Hu Y."/>
            <person name="Qin J."/>
            <person name="Feng Y."/>
            <person name="Zong Z."/>
        </authorList>
    </citation>
    <scope>NUCLEOTIDE SEQUENCE</scope>
    <source>
        <strain evidence="1">WCHA30</strain>
    </source>
</reference>
<protein>
    <submittedName>
        <fullName evidence="1">Uncharacterized protein</fullName>
    </submittedName>
</protein>
<dbReference type="Proteomes" id="UP000245977">
    <property type="component" value="Chromosome"/>
</dbReference>